<dbReference type="SUPFAM" id="SSF140924">
    <property type="entry name" value="Duffy binding domain-like"/>
    <property type="match status" value="2"/>
</dbReference>
<protein>
    <submittedName>
        <fullName evidence="5">Erythrocyte membrane protein 1</fullName>
    </submittedName>
</protein>
<gene>
    <name evidence="5" type="primary">var44</name>
</gene>
<dbReference type="InterPro" id="IPR029210">
    <property type="entry name" value="PfEMP1_NTS"/>
</dbReference>
<feature type="region of interest" description="Disordered" evidence="1">
    <location>
        <begin position="36"/>
        <end position="72"/>
    </location>
</feature>
<dbReference type="Gene3D" id="1.20.58.830">
    <property type="match status" value="1"/>
</dbReference>
<dbReference type="VEuPathDB" id="PlasmoDB:PfNF54_110005300"/>
<dbReference type="VEuPathDB" id="PlasmoDB:PfSD01_000008500"/>
<dbReference type="VEuPathDB" id="PlasmoDB:PfSN01_120060500"/>
<dbReference type="FunFam" id="1.20.1310.20:FF:000001">
    <property type="entry name" value="Erythrocyte membrane protein 1, PfEMP1"/>
    <property type="match status" value="1"/>
</dbReference>
<dbReference type="InterPro" id="IPR054595">
    <property type="entry name" value="DBL_C"/>
</dbReference>
<dbReference type="GO" id="GO:0046789">
    <property type="term" value="F:host cell surface receptor binding"/>
    <property type="evidence" value="ECO:0007669"/>
    <property type="project" value="InterPro"/>
</dbReference>
<dbReference type="AlphaFoldDB" id="A0A0F6P8G3"/>
<feature type="non-terminal residue" evidence="5">
    <location>
        <position position="665"/>
    </location>
</feature>
<feature type="compositionally biased region" description="Basic and acidic residues" evidence="1">
    <location>
        <begin position="36"/>
        <end position="59"/>
    </location>
</feature>
<dbReference type="VEuPathDB" id="PlasmoDB:Pf7G8-2_000224200"/>
<dbReference type="InterPro" id="IPR042202">
    <property type="entry name" value="Duffy-ag-bd_sf"/>
</dbReference>
<dbReference type="GO" id="GO:0016020">
    <property type="term" value="C:membrane"/>
    <property type="evidence" value="ECO:0007669"/>
    <property type="project" value="InterPro"/>
</dbReference>
<feature type="compositionally biased region" description="Gly residues" evidence="1">
    <location>
        <begin position="598"/>
        <end position="610"/>
    </location>
</feature>
<dbReference type="VEuPathDB" id="PlasmoDB:PF3D7_1100100"/>
<feature type="region of interest" description="Disordered" evidence="1">
    <location>
        <begin position="415"/>
        <end position="439"/>
    </location>
</feature>
<feature type="domain" description="Duffy-antigen binding" evidence="2">
    <location>
        <begin position="128"/>
        <end position="325"/>
    </location>
</feature>
<accession>A0A0F6P8G3</accession>
<dbReference type="Pfam" id="PF22672">
    <property type="entry name" value="DBL_C"/>
    <property type="match status" value="1"/>
</dbReference>
<proteinExistence type="predicted"/>
<dbReference type="Gene3D" id="1.20.1310.20">
    <property type="entry name" value="Duffy-antigen binding domain"/>
    <property type="match status" value="1"/>
</dbReference>
<reference evidence="5" key="1">
    <citation type="journal article" date="2015" name="Malar. J.">
        <title>Transcription of the var genes from a freshly-obtained field isolate of Plasmodium falciparum shows more variable switching patterns than long laboratory-adapted isolates.</title>
        <authorList>
            <person name="Ye R."/>
            <person name="Zhang D."/>
            <person name="Chen B."/>
            <person name="Zhu Y."/>
            <person name="Zhang Y."/>
            <person name="Wang S."/>
            <person name="Pan W."/>
        </authorList>
    </citation>
    <scope>NUCLEOTIDE SEQUENCE</scope>
    <source>
        <strain evidence="5">FCYN0906-5H</strain>
    </source>
</reference>
<dbReference type="EMBL" id="KJ856479">
    <property type="protein sequence ID" value="AJD77409.1"/>
    <property type="molecule type" value="Genomic_DNA"/>
</dbReference>
<feature type="compositionally biased region" description="Polar residues" evidence="1">
    <location>
        <begin position="62"/>
        <end position="72"/>
    </location>
</feature>
<name>A0A0F6P8G3_PLAFA</name>
<feature type="region of interest" description="Disordered" evidence="1">
    <location>
        <begin position="573"/>
        <end position="615"/>
    </location>
</feature>
<organism evidence="5">
    <name type="scientific">Plasmodium falciparum</name>
    <name type="common">malaria parasite P. falciparum</name>
    <dbReference type="NCBI Taxonomy" id="5833"/>
    <lineage>
        <taxon>Eukaryota</taxon>
        <taxon>Sar</taxon>
        <taxon>Alveolata</taxon>
        <taxon>Apicomplexa</taxon>
        <taxon>Aconoidasida</taxon>
        <taxon>Haemosporida</taxon>
        <taxon>Plasmodiidae</taxon>
        <taxon>Plasmodium</taxon>
        <taxon>Plasmodium (Laverania)</taxon>
    </lineage>
</organism>
<dbReference type="InterPro" id="IPR008602">
    <property type="entry name" value="Duffy-antigen-binding"/>
</dbReference>
<sequence length="665" mass="75607">MEPQIGGRGGDNADKYKNATNVKDLLDMIGKDVHEEVEKKADGTGDSGDSKKYREELKGDLNTANNSSEETASSLKTCDLVDEYSNKADDISERHPCRKSGEDVKRFSDTQGAECHWRKIKDSKNYCGACAPYRRLHVCDKNMEKMEKTSKTSTDTLLAEVCYAAKHEGESLRSQHGQHQLTNLGSTICTVLARSFADIGDIVRGRDLYRGDNREKTKLEKNLKTIFEKIYNNLNNPKAKTHYEDKDPEKNFFKLREDWWTANRHTVWKAITCGAYDGDTYFRVTCNDNGTLSHANHKCRCKKNDGKDDTDQVPTYFDYVPQFLRWFDEWTEYFCRLRKKKLENAIKNCREKDKEGKPRYCDLNRHDCVKTIRGDDRFVEDDVCKNCHFSCSHFVKWIDKQKVEFDKQKRKYTSEITGGSGRSRRRKKRSSSSSNSDDNGYENYFYEKLKEVGYQDVDSFLEKLNKETTCKDPPQVGTEKANPADFTKDTHTTFSHTEYCQACPWCGVQKKSNGGNGWEPKSDTTCAKRNKKEYYPEKTTTIEILTADKTEGDMVRKYKRFCDSVKATVNGGGSVPSGHVASGGDSGGAANSTIPGTAKGGATGGKGENGAPGKNGNQIVTWQCYYDKEKPSSENNDNCVEGTWQNFTGKETVKSYNVFFWDWVY</sequence>
<dbReference type="VEuPathDB" id="PlasmoDB:Pf7G8_080013800"/>
<evidence type="ECO:0000259" key="2">
    <source>
        <dbReference type="Pfam" id="PF05424"/>
    </source>
</evidence>
<evidence type="ECO:0000313" key="5">
    <source>
        <dbReference type="EMBL" id="AJD77409.1"/>
    </source>
</evidence>
<evidence type="ECO:0000256" key="1">
    <source>
        <dbReference type="SAM" id="MobiDB-lite"/>
    </source>
</evidence>
<dbReference type="Pfam" id="PF15447">
    <property type="entry name" value="NTS"/>
    <property type="match status" value="1"/>
</dbReference>
<dbReference type="Pfam" id="PF05424">
    <property type="entry name" value="Duffy_binding"/>
    <property type="match status" value="1"/>
</dbReference>
<evidence type="ECO:0000259" key="4">
    <source>
        <dbReference type="Pfam" id="PF22672"/>
    </source>
</evidence>
<evidence type="ECO:0000259" key="3">
    <source>
        <dbReference type="Pfam" id="PF15447"/>
    </source>
</evidence>
<feature type="domain" description="Duffy-binding-like" evidence="4">
    <location>
        <begin position="329"/>
        <end position="498"/>
    </location>
</feature>
<feature type="domain" description="Plasmodium falciparum erythrocyte membrane protein-1 N-terminal segment" evidence="3">
    <location>
        <begin position="22"/>
        <end position="64"/>
    </location>
</feature>